<feature type="domain" description="Glycosyltransferase 2-like" evidence="5">
    <location>
        <begin position="95"/>
        <end position="210"/>
    </location>
</feature>
<evidence type="ECO:0000256" key="2">
    <source>
        <dbReference type="ARBA" id="ARBA00006739"/>
    </source>
</evidence>
<dbReference type="RefSeq" id="WP_307245738.1">
    <property type="nucleotide sequence ID" value="NZ_JAUSQZ010000001.1"/>
</dbReference>
<evidence type="ECO:0000313" key="7">
    <source>
        <dbReference type="Proteomes" id="UP001235712"/>
    </source>
</evidence>
<dbReference type="Proteomes" id="UP001235712">
    <property type="component" value="Unassembled WGS sequence"/>
</dbReference>
<gene>
    <name evidence="6" type="ORF">J2S57_004246</name>
</gene>
<dbReference type="NCBIfam" id="TIGR03965">
    <property type="entry name" value="mycofact_glyco"/>
    <property type="match status" value="1"/>
</dbReference>
<name>A0ABT9P7R0_9ACTN</name>
<dbReference type="Pfam" id="PF00535">
    <property type="entry name" value="Glycos_transf_2"/>
    <property type="match status" value="1"/>
</dbReference>
<dbReference type="InterPro" id="IPR029044">
    <property type="entry name" value="Nucleotide-diphossugar_trans"/>
</dbReference>
<comment type="caution">
    <text evidence="6">The sequence shown here is derived from an EMBL/GenBank/DDBJ whole genome shotgun (WGS) entry which is preliminary data.</text>
</comment>
<proteinExistence type="inferred from homology"/>
<evidence type="ECO:0000256" key="3">
    <source>
        <dbReference type="ARBA" id="ARBA00022676"/>
    </source>
</evidence>
<dbReference type="SUPFAM" id="SSF53448">
    <property type="entry name" value="Nucleotide-diphospho-sugar transferases"/>
    <property type="match status" value="1"/>
</dbReference>
<sequence>MTSTGHVQGLPVGMPVELDPEVVVKPDGTVFGGSPARLYRLNPAGQEAFSQLRAGSVTTAAASKLARRFSDAGLVHPVREGLPEDARGERAGTVTVVVPVRDRAAELDRCLSGLAAGTQKAVAEVVVVDDASEDPLAVAEVVRRHGARLIARRVNGGPGPARNIALRSVNTPLVAFLDSDCLPPADWIDALAGHFDDPLLAAVAPRIVAGGSIGTSLAERFAAARPVLDLGALPARVAPMSRVSYLPTAALLLRVSALKDVSGPAGFDEALRYGEDVDLVWRLLEAGWRVRYDPSVQIGHEEPAGWKSLLRRRFAYGTSAAKLEERHPGQVAPLVMVAAPVSTVTALLARRPLLAAATFAAGYADTRLALKKAGSSGDDLLKPLAVGVRETFFGMGRWTSQFALPAAAVLALVPGPQRKGRLLAALALTAASPVREWLRLRPDIDPVRWSMAVLLDDAAYGAGVWAGSLRAGHVRAVRPTWKWRLLGSVSKPPTPGPQAR</sequence>
<evidence type="ECO:0000256" key="4">
    <source>
        <dbReference type="ARBA" id="ARBA00022679"/>
    </source>
</evidence>
<dbReference type="PANTHER" id="PTHR43179">
    <property type="entry name" value="RHAMNOSYLTRANSFERASE WBBL"/>
    <property type="match status" value="1"/>
</dbReference>
<evidence type="ECO:0000259" key="5">
    <source>
        <dbReference type="Pfam" id="PF00535"/>
    </source>
</evidence>
<keyword evidence="4" id="KW-0808">Transferase</keyword>
<evidence type="ECO:0000256" key="1">
    <source>
        <dbReference type="ARBA" id="ARBA00004776"/>
    </source>
</evidence>
<keyword evidence="7" id="KW-1185">Reference proteome</keyword>
<keyword evidence="3" id="KW-0328">Glycosyltransferase</keyword>
<comment type="similarity">
    <text evidence="2">Belongs to the glycosyltransferase 2 family.</text>
</comment>
<dbReference type="Gene3D" id="3.90.550.10">
    <property type="entry name" value="Spore Coat Polysaccharide Biosynthesis Protein SpsA, Chain A"/>
    <property type="match status" value="1"/>
</dbReference>
<protein>
    <submittedName>
        <fullName evidence="6">Mycofactocin system glycosyltransferase</fullName>
    </submittedName>
</protein>
<evidence type="ECO:0000313" key="6">
    <source>
        <dbReference type="EMBL" id="MDP9828497.1"/>
    </source>
</evidence>
<dbReference type="PANTHER" id="PTHR43179:SF12">
    <property type="entry name" value="GALACTOFURANOSYLTRANSFERASE GLFT2"/>
    <property type="match status" value="1"/>
</dbReference>
<dbReference type="EMBL" id="JAUSQZ010000001">
    <property type="protein sequence ID" value="MDP9828497.1"/>
    <property type="molecule type" value="Genomic_DNA"/>
</dbReference>
<comment type="pathway">
    <text evidence="1">Cell wall biogenesis; cell wall polysaccharide biosynthesis.</text>
</comment>
<organism evidence="6 7">
    <name type="scientific">Kineosporia succinea</name>
    <dbReference type="NCBI Taxonomy" id="84632"/>
    <lineage>
        <taxon>Bacteria</taxon>
        <taxon>Bacillati</taxon>
        <taxon>Actinomycetota</taxon>
        <taxon>Actinomycetes</taxon>
        <taxon>Kineosporiales</taxon>
        <taxon>Kineosporiaceae</taxon>
        <taxon>Kineosporia</taxon>
    </lineage>
</organism>
<reference evidence="6 7" key="1">
    <citation type="submission" date="2023-07" db="EMBL/GenBank/DDBJ databases">
        <title>Sequencing the genomes of 1000 actinobacteria strains.</title>
        <authorList>
            <person name="Klenk H.-P."/>
        </authorList>
    </citation>
    <scope>NUCLEOTIDE SEQUENCE [LARGE SCALE GENOMIC DNA]</scope>
    <source>
        <strain evidence="6 7">DSM 44388</strain>
    </source>
</reference>
<accession>A0ABT9P7R0</accession>
<dbReference type="InterPro" id="IPR023981">
    <property type="entry name" value="MftF"/>
</dbReference>
<dbReference type="InterPro" id="IPR001173">
    <property type="entry name" value="Glyco_trans_2-like"/>
</dbReference>